<feature type="compositionally biased region" description="Basic and acidic residues" evidence="2">
    <location>
        <begin position="270"/>
        <end position="280"/>
    </location>
</feature>
<feature type="compositionally biased region" description="Polar residues" evidence="2">
    <location>
        <begin position="20"/>
        <end position="41"/>
    </location>
</feature>
<evidence type="ECO:0000256" key="1">
    <source>
        <dbReference type="SAM" id="Coils"/>
    </source>
</evidence>
<dbReference type="RefSeq" id="XP_065822858.1">
    <property type="nucleotide sequence ID" value="XM_065966786.1"/>
</dbReference>
<evidence type="ECO:0000256" key="2">
    <source>
        <dbReference type="SAM" id="MobiDB-lite"/>
    </source>
</evidence>
<feature type="compositionally biased region" description="Low complexity" evidence="2">
    <location>
        <begin position="84"/>
        <end position="94"/>
    </location>
</feature>
<protein>
    <recommendedName>
        <fullName evidence="5">DNA binding protein Ncp1</fullName>
    </recommendedName>
</protein>
<feature type="compositionally biased region" description="Polar residues" evidence="2">
    <location>
        <begin position="532"/>
        <end position="548"/>
    </location>
</feature>
<dbReference type="KEGG" id="ksn:43587063"/>
<feature type="coiled-coil region" evidence="1">
    <location>
        <begin position="618"/>
        <end position="718"/>
    </location>
</feature>
<feature type="region of interest" description="Disordered" evidence="2">
    <location>
        <begin position="76"/>
        <end position="108"/>
    </location>
</feature>
<feature type="compositionally biased region" description="Basic and acidic residues" evidence="2">
    <location>
        <begin position="507"/>
        <end position="523"/>
    </location>
</feature>
<feature type="compositionally biased region" description="Low complexity" evidence="2">
    <location>
        <begin position="42"/>
        <end position="63"/>
    </location>
</feature>
<evidence type="ECO:0000313" key="3">
    <source>
        <dbReference type="EMBL" id="WWD15970.1"/>
    </source>
</evidence>
<gene>
    <name evidence="3" type="ORF">CI109_100394</name>
</gene>
<feature type="region of interest" description="Disordered" evidence="2">
    <location>
        <begin position="319"/>
        <end position="559"/>
    </location>
</feature>
<name>A0AAJ8MTX6_9TREE</name>
<sequence length="739" mass="81124">MFVILPSSQPVLKAVFPSEKNISTTENNNKEQATTSPEGSRSSTDLLSQASTTASSPTSQGGPVYLPITSVPALGGPVKHQIQSTPAPASVAAPAPAPASAPEPEQQQEIPGKIEPFAFPVPFRPRTPPTPTTANTFTVQETKVEPGYLPTLYTDEGTHPIKMTTATAPTIVHDDDHTLAQKAESALDLNRDGQIDREEQQYERQPSRPVSRATQRTSHTHHTTHTNGNTNGHLPNGGPHVIPGEVVDDDEEGVAGTDGTDMALGSALDSDPHHLNRGEGLEGDDEAAQRPPMANRASRSYVKPIPIVTTYDRELDAAPVNKRNVKAPTIKRSASKTGSVRSAKPATVNTFGNGDHHDHHDHLDHHDRYEQHEQQYERPPSRQQEQRYDRPASRQQEQQYERPVSRSGSRAGSVHRLPQFSEGAGGIGIGQVATHERQHQLQQGRDSGSRRGSRTSLHDNGVLPRDRSTTFEEPQLDHQQLNRSMSPNRPRSAFGHRPLPNLAAIDEGDRDRSESRFDGRDSRAGVLGRSGTVMSRANTLGRNGTLSRGANGGTIGSRKGAFGRGAGASIGTQPEEVLGRDDIHARAELSERILDDATLRRLSTMEKKDARRLTKVIKSEAKSEAKAVASSIKELERLVALQRQAANAERKSQYRLAKYTKNEHKARLRFLKEKERYERVEGDLRNAENDYEERKDHAAGLTAQVAEKTYELDDLRAQKAADDREREVKILALKNPAHS</sequence>
<dbReference type="EMBL" id="CP144051">
    <property type="protein sequence ID" value="WWD15970.1"/>
    <property type="molecule type" value="Genomic_DNA"/>
</dbReference>
<proteinExistence type="predicted"/>
<keyword evidence="1" id="KW-0175">Coiled coil</keyword>
<feature type="compositionally biased region" description="Basic and acidic residues" evidence="2">
    <location>
        <begin position="354"/>
        <end position="392"/>
    </location>
</feature>
<evidence type="ECO:0000313" key="4">
    <source>
        <dbReference type="Proteomes" id="UP000322225"/>
    </source>
</evidence>
<organism evidence="3 4">
    <name type="scientific">Kwoniella shandongensis</name>
    <dbReference type="NCBI Taxonomy" id="1734106"/>
    <lineage>
        <taxon>Eukaryota</taxon>
        <taxon>Fungi</taxon>
        <taxon>Dikarya</taxon>
        <taxon>Basidiomycota</taxon>
        <taxon>Agaricomycotina</taxon>
        <taxon>Tremellomycetes</taxon>
        <taxon>Tremellales</taxon>
        <taxon>Cryptococcaceae</taxon>
        <taxon>Kwoniella</taxon>
    </lineage>
</organism>
<dbReference type="AlphaFoldDB" id="A0AAJ8MTX6"/>
<accession>A0AAJ8MTX6</accession>
<feature type="region of interest" description="Disordered" evidence="2">
    <location>
        <begin position="17"/>
        <end position="64"/>
    </location>
</feature>
<keyword evidence="4" id="KW-1185">Reference proteome</keyword>
<reference evidence="3" key="1">
    <citation type="submission" date="2017-08" db="EMBL/GenBank/DDBJ databases">
        <authorList>
            <person name="Cuomo C."/>
            <person name="Billmyre B."/>
            <person name="Heitman J."/>
        </authorList>
    </citation>
    <scope>NUCLEOTIDE SEQUENCE</scope>
    <source>
        <strain evidence="3">CBS 12478</strain>
    </source>
</reference>
<evidence type="ECO:0008006" key="5">
    <source>
        <dbReference type="Google" id="ProtNLM"/>
    </source>
</evidence>
<dbReference type="GeneID" id="43587063"/>
<feature type="region of interest" description="Disordered" evidence="2">
    <location>
        <begin position="198"/>
        <end position="301"/>
    </location>
</feature>
<feature type="compositionally biased region" description="Polar residues" evidence="2">
    <location>
        <begin position="477"/>
        <end position="489"/>
    </location>
</feature>
<feature type="compositionally biased region" description="Low complexity" evidence="2">
    <location>
        <begin position="225"/>
        <end position="240"/>
    </location>
</feature>
<reference evidence="3" key="2">
    <citation type="submission" date="2024-01" db="EMBL/GenBank/DDBJ databases">
        <title>Comparative genomics of Cryptococcus and Kwoniella reveals pathogenesis evolution and contrasting modes of karyotype evolution via chromosome fusion or intercentromeric recombination.</title>
        <authorList>
            <person name="Coelho M.A."/>
            <person name="David-Palma M."/>
            <person name="Shea T."/>
            <person name="Bowers K."/>
            <person name="McGinley-Smith S."/>
            <person name="Mohammad A.W."/>
            <person name="Gnirke A."/>
            <person name="Yurkov A.M."/>
            <person name="Nowrousian M."/>
            <person name="Sun S."/>
            <person name="Cuomo C.A."/>
            <person name="Heitman J."/>
        </authorList>
    </citation>
    <scope>NUCLEOTIDE SEQUENCE</scope>
    <source>
        <strain evidence="3">CBS 12478</strain>
    </source>
</reference>
<dbReference type="Proteomes" id="UP000322225">
    <property type="component" value="Chromosome 1"/>
</dbReference>